<dbReference type="InterPro" id="IPR044974">
    <property type="entry name" value="Disease_R_plants"/>
</dbReference>
<feature type="domain" description="Disease resistance R13L4/SHOC-2-like LRR" evidence="6">
    <location>
        <begin position="692"/>
        <end position="765"/>
    </location>
</feature>
<feature type="domain" description="Disease resistance protein winged helix" evidence="5">
    <location>
        <begin position="566"/>
        <end position="647"/>
    </location>
</feature>
<keyword evidence="1" id="KW-0677">Repeat</keyword>
<dbReference type="InterPro" id="IPR042197">
    <property type="entry name" value="Apaf_helical"/>
</dbReference>
<dbReference type="InterPro" id="IPR036388">
    <property type="entry name" value="WH-like_DNA-bd_sf"/>
</dbReference>
<keyword evidence="8" id="KW-1185">Reference proteome</keyword>
<dbReference type="AlphaFoldDB" id="W9SAX3"/>
<reference evidence="8" key="1">
    <citation type="submission" date="2013-01" db="EMBL/GenBank/DDBJ databases">
        <title>Draft Genome Sequence of a Mulberry Tree, Morus notabilis C.K. Schneid.</title>
        <authorList>
            <person name="He N."/>
            <person name="Zhao S."/>
        </authorList>
    </citation>
    <scope>NUCLEOTIDE SEQUENCE</scope>
</reference>
<sequence>MDSSGYGGDIPVDAQFNIEEGQFPINVFQTQELQIPERATEETVNPSRGGCIRGRGPCGCNDGGRGEEASASASASVASRFHEVTLKFSGTYYPRFRNSLRVEQPEQRDDNPHSFLNIFGLKKKKKTTTMTQVSIVSSEQAFSTTGRILEERRKALQQDIVEALVLPDRAQTVKTCPKSVQRLARIGLGSLNIRARASSIIRHLRLLDRSQATRPGSDSQNSPEVRPKAYSDRAFLKDAQVNLEGGEISDATKVWLEQLRENADRINDAIDVFLYYFRQRRQQRPGCAGLLRKPGEIVKALKLRRYIASQIRDIKKSLRELTGRCQIYDFGLSSSGSTDVATPDECEVFGIDSALTTLMTSLVEEPSARTVISLVGEGGIGKTTLARAVYDSVRLHFDCHVWVTVSLSYDIEKILRDMKEVICPTSGQSEEEIVPIEELISLLREFLESKESTFDFVHELKPWSSERAWELFCKNAFREGRCPRELEELSREIVLRCQGRPLVIVAVAGLLSRKEKTKLEWQSMLDHFYDELEKIPQLANVSKDLIFLSFLNLPFYLKSCFLYLGIFPEGYSIIEGRLYRLWISEGFIESMTDKTQEQVAKSRRDKTQEQVAKEYLNELIRRGLVSFEISYGIERHCRIHHLIRDFILARVAELSFCQILEENTFILDRTTRRLSIYGTTKDVLEIIGDSKMRSLFLFNIDELTESFVVSLFERFKLLRVLDFEDAPLDHLPREVGNLFHLKYLNLRGTAVKMLPKSIVQKLQYLLSSNRFNIRESEYGFNSFFGGRMNEGIGCLEELQTLYLVEPCIDGVSFVKELKKLRKLKILGIGKLTAEMGKAFAASFENMRALFLDLSRSYHFSMACQLTMSNARVPVLDFEAQKPKGIEFMLLKVEG</sequence>
<dbReference type="Gene3D" id="1.10.8.430">
    <property type="entry name" value="Helical domain of apoptotic protease-activating factors"/>
    <property type="match status" value="1"/>
</dbReference>
<evidence type="ECO:0000256" key="2">
    <source>
        <dbReference type="ARBA" id="ARBA00022821"/>
    </source>
</evidence>
<dbReference type="PANTHER" id="PTHR23155:SF1052">
    <property type="entry name" value="DISEASE RESISTANCE PROTEIN RPM1"/>
    <property type="match status" value="1"/>
</dbReference>
<dbReference type="GO" id="GO:0046983">
    <property type="term" value="F:protein dimerization activity"/>
    <property type="evidence" value="ECO:0007669"/>
    <property type="project" value="InterPro"/>
</dbReference>
<dbReference type="Gene3D" id="1.10.10.10">
    <property type="entry name" value="Winged helix-like DNA-binding domain superfamily/Winged helix DNA-binding domain"/>
    <property type="match status" value="1"/>
</dbReference>
<organism evidence="7 8">
    <name type="scientific">Morus notabilis</name>
    <dbReference type="NCBI Taxonomy" id="981085"/>
    <lineage>
        <taxon>Eukaryota</taxon>
        <taxon>Viridiplantae</taxon>
        <taxon>Streptophyta</taxon>
        <taxon>Embryophyta</taxon>
        <taxon>Tracheophyta</taxon>
        <taxon>Spermatophyta</taxon>
        <taxon>Magnoliopsida</taxon>
        <taxon>eudicotyledons</taxon>
        <taxon>Gunneridae</taxon>
        <taxon>Pentapetalae</taxon>
        <taxon>rosids</taxon>
        <taxon>fabids</taxon>
        <taxon>Rosales</taxon>
        <taxon>Moraceae</taxon>
        <taxon>Moreae</taxon>
        <taxon>Morus</taxon>
    </lineage>
</organism>
<dbReference type="Gene3D" id="3.80.10.10">
    <property type="entry name" value="Ribonuclease Inhibitor"/>
    <property type="match status" value="1"/>
</dbReference>
<dbReference type="Proteomes" id="UP000030645">
    <property type="component" value="Unassembled WGS sequence"/>
</dbReference>
<dbReference type="Pfam" id="PF23598">
    <property type="entry name" value="LRR_14"/>
    <property type="match status" value="1"/>
</dbReference>
<dbReference type="GO" id="GO:0043531">
    <property type="term" value="F:ADP binding"/>
    <property type="evidence" value="ECO:0007669"/>
    <property type="project" value="InterPro"/>
</dbReference>
<name>W9SAX3_9ROSA</name>
<dbReference type="Pfam" id="PF00931">
    <property type="entry name" value="NB-ARC"/>
    <property type="match status" value="1"/>
</dbReference>
<dbReference type="InterPro" id="IPR008906">
    <property type="entry name" value="HATC_C_dom"/>
</dbReference>
<protein>
    <submittedName>
        <fullName evidence="7">Disease resistance protein RPP13</fullName>
    </submittedName>
</protein>
<feature type="domain" description="HAT C-terminal dimerisation" evidence="4">
    <location>
        <begin position="132"/>
        <end position="165"/>
    </location>
</feature>
<evidence type="ECO:0000259" key="4">
    <source>
        <dbReference type="Pfam" id="PF05699"/>
    </source>
</evidence>
<dbReference type="GO" id="GO:0098542">
    <property type="term" value="P:defense response to other organism"/>
    <property type="evidence" value="ECO:0007669"/>
    <property type="project" value="TreeGrafter"/>
</dbReference>
<evidence type="ECO:0000313" key="7">
    <source>
        <dbReference type="EMBL" id="EXB96610.1"/>
    </source>
</evidence>
<evidence type="ECO:0000313" key="8">
    <source>
        <dbReference type="Proteomes" id="UP000030645"/>
    </source>
</evidence>
<dbReference type="PRINTS" id="PR00364">
    <property type="entry name" value="DISEASERSIST"/>
</dbReference>
<evidence type="ECO:0000256" key="1">
    <source>
        <dbReference type="ARBA" id="ARBA00022737"/>
    </source>
</evidence>
<dbReference type="SUPFAM" id="SSF52540">
    <property type="entry name" value="P-loop containing nucleoside triphosphate hydrolases"/>
    <property type="match status" value="1"/>
</dbReference>
<dbReference type="InterPro" id="IPR058922">
    <property type="entry name" value="WHD_DRP"/>
</dbReference>
<dbReference type="Gene3D" id="1.20.5.4130">
    <property type="match status" value="1"/>
</dbReference>
<dbReference type="STRING" id="981085.W9SAX3"/>
<proteinExistence type="predicted"/>
<dbReference type="eggNOG" id="KOG4658">
    <property type="taxonomic scope" value="Eukaryota"/>
</dbReference>
<evidence type="ECO:0000259" key="6">
    <source>
        <dbReference type="Pfam" id="PF23598"/>
    </source>
</evidence>
<feature type="domain" description="NB-ARC" evidence="3">
    <location>
        <begin position="355"/>
        <end position="450"/>
    </location>
</feature>
<dbReference type="FunFam" id="1.10.10.10:FF:000322">
    <property type="entry name" value="Probable disease resistance protein At1g63360"/>
    <property type="match status" value="1"/>
</dbReference>
<gene>
    <name evidence="7" type="ORF">L484_002867</name>
</gene>
<dbReference type="InterPro" id="IPR032675">
    <property type="entry name" value="LRR_dom_sf"/>
</dbReference>
<keyword evidence="2" id="KW-0611">Plant defense</keyword>
<dbReference type="InterPro" id="IPR027417">
    <property type="entry name" value="P-loop_NTPase"/>
</dbReference>
<dbReference type="Pfam" id="PF05699">
    <property type="entry name" value="Dimer_Tnp_hAT"/>
    <property type="match status" value="1"/>
</dbReference>
<dbReference type="PANTHER" id="PTHR23155">
    <property type="entry name" value="DISEASE RESISTANCE PROTEIN RP"/>
    <property type="match status" value="1"/>
</dbReference>
<dbReference type="InterPro" id="IPR002182">
    <property type="entry name" value="NB-ARC"/>
</dbReference>
<dbReference type="InterPro" id="IPR055414">
    <property type="entry name" value="LRR_R13L4/SHOC2-like"/>
</dbReference>
<dbReference type="Pfam" id="PF23559">
    <property type="entry name" value="WHD_DRP"/>
    <property type="match status" value="1"/>
</dbReference>
<evidence type="ECO:0000259" key="3">
    <source>
        <dbReference type="Pfam" id="PF00931"/>
    </source>
</evidence>
<evidence type="ECO:0000259" key="5">
    <source>
        <dbReference type="Pfam" id="PF23559"/>
    </source>
</evidence>
<dbReference type="Gene3D" id="3.40.50.300">
    <property type="entry name" value="P-loop containing nucleotide triphosphate hydrolases"/>
    <property type="match status" value="1"/>
</dbReference>
<accession>W9SAX3</accession>
<dbReference type="SUPFAM" id="SSF52047">
    <property type="entry name" value="RNI-like"/>
    <property type="match status" value="1"/>
</dbReference>
<dbReference type="EMBL" id="KE345245">
    <property type="protein sequence ID" value="EXB96610.1"/>
    <property type="molecule type" value="Genomic_DNA"/>
</dbReference>